<reference evidence="1" key="4">
    <citation type="submission" date="2024-05" db="EMBL/GenBank/DDBJ databases">
        <authorList>
            <person name="Sun Q."/>
            <person name="Zhou Y."/>
        </authorList>
    </citation>
    <scope>NUCLEOTIDE SEQUENCE</scope>
    <source>
        <strain evidence="1">CGMCC 1.11013</strain>
    </source>
</reference>
<reference evidence="4" key="3">
    <citation type="journal article" date="2019" name="Int. J. Syst. Evol. Microbiol.">
        <title>The Global Catalogue of Microorganisms (GCM) 10K type strain sequencing project: providing services to taxonomists for standard genome sequencing and annotation.</title>
        <authorList>
            <consortium name="The Broad Institute Genomics Platform"/>
            <consortium name="The Broad Institute Genome Sequencing Center for Infectious Disease"/>
            <person name="Wu L."/>
            <person name="Ma J."/>
        </authorList>
    </citation>
    <scope>NUCLEOTIDE SEQUENCE [LARGE SCALE GENOMIC DNA]</scope>
    <source>
        <strain evidence="4">CGMCC 1.11013</strain>
    </source>
</reference>
<reference evidence="2 3" key="2">
    <citation type="submission" date="2014-03" db="EMBL/GenBank/DDBJ databases">
        <title>Draft Genome Sequences of Four Burkholderia Strains.</title>
        <authorList>
            <person name="Liu X.Y."/>
            <person name="Li C.X."/>
            <person name="Xu J.H."/>
        </authorList>
    </citation>
    <scope>NUCLEOTIDE SEQUENCE [LARGE SCALE GENOMIC DNA]</scope>
    <source>
        <strain evidence="2 3">R27</strain>
    </source>
</reference>
<dbReference type="Gene3D" id="1.10.150.400">
    <property type="match status" value="1"/>
</dbReference>
<dbReference type="eggNOG" id="COG5610">
    <property type="taxonomic scope" value="Bacteria"/>
</dbReference>
<dbReference type="STRING" id="1071679.BG57_09390"/>
<dbReference type="InterPro" id="IPR023214">
    <property type="entry name" value="HAD_sf"/>
</dbReference>
<name>A0A069NWZ8_9BURK</name>
<dbReference type="SUPFAM" id="SSF56784">
    <property type="entry name" value="HAD-like"/>
    <property type="match status" value="1"/>
</dbReference>
<dbReference type="Proteomes" id="UP000027439">
    <property type="component" value="Unassembled WGS sequence"/>
</dbReference>
<dbReference type="EMBL" id="BMEG01000001">
    <property type="protein sequence ID" value="GGD59985.1"/>
    <property type="molecule type" value="Genomic_DNA"/>
</dbReference>
<dbReference type="InterPro" id="IPR036412">
    <property type="entry name" value="HAD-like_sf"/>
</dbReference>
<keyword evidence="4" id="KW-1185">Reference proteome</keyword>
<dbReference type="Pfam" id="PF00702">
    <property type="entry name" value="Hydrolase"/>
    <property type="match status" value="1"/>
</dbReference>
<organism evidence="2 3">
    <name type="scientific">Caballeronia grimmiae</name>
    <dbReference type="NCBI Taxonomy" id="1071679"/>
    <lineage>
        <taxon>Bacteria</taxon>
        <taxon>Pseudomonadati</taxon>
        <taxon>Pseudomonadota</taxon>
        <taxon>Betaproteobacteria</taxon>
        <taxon>Burkholderiales</taxon>
        <taxon>Burkholderiaceae</taxon>
        <taxon>Caballeronia</taxon>
    </lineage>
</organism>
<evidence type="ECO:0000313" key="3">
    <source>
        <dbReference type="Proteomes" id="UP000027439"/>
    </source>
</evidence>
<dbReference type="Gene3D" id="3.40.50.1000">
    <property type="entry name" value="HAD superfamily/HAD-like"/>
    <property type="match status" value="1"/>
</dbReference>
<dbReference type="Proteomes" id="UP000597138">
    <property type="component" value="Unassembled WGS sequence"/>
</dbReference>
<comment type="caution">
    <text evidence="2">The sequence shown here is derived from an EMBL/GenBank/DDBJ whole genome shotgun (WGS) entry which is preliminary data.</text>
</comment>
<evidence type="ECO:0008006" key="5">
    <source>
        <dbReference type="Google" id="ProtNLM"/>
    </source>
</evidence>
<evidence type="ECO:0000313" key="4">
    <source>
        <dbReference type="Proteomes" id="UP000597138"/>
    </source>
</evidence>
<reference evidence="1" key="1">
    <citation type="journal article" date="2014" name="Int. J. Syst. Evol. Microbiol.">
        <title>Complete genome of a new Firmicutes species belonging to the dominant human colonic microbiota ('Ruminococcus bicirculans') reveals two chromosomes and a selective capacity to utilize plant glucans.</title>
        <authorList>
            <consortium name="NISC Comparative Sequencing Program"/>
            <person name="Wegmann U."/>
            <person name="Louis P."/>
            <person name="Goesmann A."/>
            <person name="Henrissat B."/>
            <person name="Duncan S.H."/>
            <person name="Flint H.J."/>
        </authorList>
    </citation>
    <scope>NUCLEOTIDE SEQUENCE</scope>
    <source>
        <strain evidence="1">CGMCC 1.11013</strain>
    </source>
</reference>
<sequence>MTDRNIPAADLMAAWSAKLDGRKIATFDCFDTIFWRGVAEPSDVYYALAEDPLFVAHRIGARVRSQAEATARTNRSFKNGTIEASLEEIYAVCAPQADESIVRELAEREVQKEIEIGFAFEPVLALMREAKARGLAVAIVSDTYYSEAQLRRILFATAPELETLLDHVFCSSEFGFGKSSGLWPRLMAKLGVSASEILHTGDNPVADYAAPMSLGIGCVHFLQRDEETVKAERQRLMAARLLFPSIRATQAAPSLYHGLKAQQLTRTQEPDERVGYWALGPILYSFARFILDERRELNATGKPHKFAFLMRDGHLLRLACQVMSNEAMSDPVYLSRFTAVAVSFDSGESIQRYAGKHASSHPLHVICDQMLMPPALKKKVLARATKAKAPAQEFRKLLAERATEKTIVSQSNALRLRLFRHLQQTVGLERGDTLVLADLGYYGTIQHAIRDVFKRHFDVDVIGRYFASLDSPGSHLDRKALIDSSWTDENVVETLIAHIGDFEQMCAINSGSVIAYEEDGTPILAGLKKGNMQLDTTHTIQQACLQFIRDVEATPAIHLPKLTRERLRVTAAIELARLVYLPEHDEIARSAKSLFELNVGTDIAFDVANVDAGIKGLRQRGPFYMRSIGKGFRTGYPSEMRYAGIDQAIFLMSIRRHRLNFTVDDTSYRRLDVPALFVRGNESATQNVSARATYDGFYSVVLPRSQFDTALMIGRELSWMQLESATTFSAEFLDSSAEFDRQRALEAGSEIILDGMEEREPGIYQVSPNGLIYLPAAKGQSQQVVRLIFRPLAKAAVAQMAHAL</sequence>
<dbReference type="OrthoDB" id="9816564at2"/>
<protein>
    <recommendedName>
        <fullName evidence="5">Hydrolase</fullName>
    </recommendedName>
</protein>
<evidence type="ECO:0000313" key="1">
    <source>
        <dbReference type="EMBL" id="GGD59985.1"/>
    </source>
</evidence>
<accession>A0A069NWZ8</accession>
<dbReference type="EMBL" id="JFHE01000019">
    <property type="protein sequence ID" value="KDR32697.1"/>
    <property type="molecule type" value="Genomic_DNA"/>
</dbReference>
<proteinExistence type="predicted"/>
<evidence type="ECO:0000313" key="2">
    <source>
        <dbReference type="EMBL" id="KDR32697.1"/>
    </source>
</evidence>
<gene>
    <name evidence="2" type="ORF">BG57_09390</name>
    <name evidence="1" type="ORF">GCM10010985_12620</name>
</gene>
<dbReference type="AlphaFoldDB" id="A0A069NWZ8"/>
<dbReference type="RefSeq" id="WP_035967136.1">
    <property type="nucleotide sequence ID" value="NZ_BMEG01000001.1"/>
</dbReference>